<keyword evidence="5 7" id="KW-0687">Ribonucleoprotein</keyword>
<evidence type="ECO:0000256" key="2">
    <source>
        <dbReference type="ARBA" id="ARBA00022730"/>
    </source>
</evidence>
<evidence type="ECO:0000256" key="5">
    <source>
        <dbReference type="ARBA" id="ARBA00023274"/>
    </source>
</evidence>
<dbReference type="FunFam" id="3.30.1370.30:FF:000002">
    <property type="entry name" value="30S ribosomal protein S8"/>
    <property type="match status" value="1"/>
</dbReference>
<dbReference type="RefSeq" id="WP_146961530.1">
    <property type="nucleotide sequence ID" value="NZ_CP042467.1"/>
</dbReference>
<dbReference type="PROSITE" id="PS00053">
    <property type="entry name" value="RIBOSOMAL_S8"/>
    <property type="match status" value="1"/>
</dbReference>
<dbReference type="KEGG" id="bbae:FRD01_16385"/>
<dbReference type="GO" id="GO:0005840">
    <property type="term" value="C:ribosome"/>
    <property type="evidence" value="ECO:0007669"/>
    <property type="project" value="UniProtKB-KW"/>
</dbReference>
<dbReference type="SUPFAM" id="SSF56047">
    <property type="entry name" value="Ribosomal protein S8"/>
    <property type="match status" value="1"/>
</dbReference>
<dbReference type="GO" id="GO:0005737">
    <property type="term" value="C:cytoplasm"/>
    <property type="evidence" value="ECO:0007669"/>
    <property type="project" value="UniProtKB-ARBA"/>
</dbReference>
<dbReference type="PANTHER" id="PTHR11758">
    <property type="entry name" value="40S RIBOSOMAL PROTEIN S15A"/>
    <property type="match status" value="1"/>
</dbReference>
<accession>A0A5B8XUH1</accession>
<reference evidence="9 10" key="1">
    <citation type="submission" date="2019-08" db="EMBL/GenBank/DDBJ databases">
        <authorList>
            <person name="Liang Q."/>
        </authorList>
    </citation>
    <scope>NUCLEOTIDE SEQUENCE [LARGE SCALE GENOMIC DNA]</scope>
    <source>
        <strain evidence="9 10">V1718</strain>
    </source>
</reference>
<dbReference type="Pfam" id="PF00410">
    <property type="entry name" value="Ribosomal_S8"/>
    <property type="match status" value="1"/>
</dbReference>
<dbReference type="Gene3D" id="3.30.1490.10">
    <property type="match status" value="1"/>
</dbReference>
<dbReference type="GO" id="GO:0003735">
    <property type="term" value="F:structural constituent of ribosome"/>
    <property type="evidence" value="ECO:0007669"/>
    <property type="project" value="InterPro"/>
</dbReference>
<dbReference type="GO" id="GO:0006412">
    <property type="term" value="P:translation"/>
    <property type="evidence" value="ECO:0007669"/>
    <property type="project" value="UniProtKB-UniRule"/>
</dbReference>
<dbReference type="HAMAP" id="MF_01302_B">
    <property type="entry name" value="Ribosomal_uS8_B"/>
    <property type="match status" value="1"/>
</dbReference>
<dbReference type="GO" id="GO:0019843">
    <property type="term" value="F:rRNA binding"/>
    <property type="evidence" value="ECO:0007669"/>
    <property type="project" value="UniProtKB-UniRule"/>
</dbReference>
<evidence type="ECO:0000256" key="4">
    <source>
        <dbReference type="ARBA" id="ARBA00022980"/>
    </source>
</evidence>
<comment type="function">
    <text evidence="7">One of the primary rRNA binding proteins, it binds directly to 16S rRNA central domain where it helps coordinate assembly of the platform of the 30S subunit.</text>
</comment>
<dbReference type="GO" id="GO:1990904">
    <property type="term" value="C:ribonucleoprotein complex"/>
    <property type="evidence" value="ECO:0007669"/>
    <property type="project" value="UniProtKB-KW"/>
</dbReference>
<keyword evidence="3 7" id="KW-0694">RNA-binding</keyword>
<evidence type="ECO:0000256" key="8">
    <source>
        <dbReference type="RuleBase" id="RU003660"/>
    </source>
</evidence>
<keyword evidence="4 7" id="KW-0689">Ribosomal protein</keyword>
<evidence type="ECO:0000313" key="10">
    <source>
        <dbReference type="Proteomes" id="UP000321595"/>
    </source>
</evidence>
<evidence type="ECO:0000256" key="7">
    <source>
        <dbReference type="HAMAP-Rule" id="MF_01302"/>
    </source>
</evidence>
<organism evidence="9 10">
    <name type="scientific">Microvenator marinus</name>
    <dbReference type="NCBI Taxonomy" id="2600177"/>
    <lineage>
        <taxon>Bacteria</taxon>
        <taxon>Deltaproteobacteria</taxon>
        <taxon>Bradymonadales</taxon>
        <taxon>Microvenatoraceae</taxon>
        <taxon>Microvenator</taxon>
    </lineage>
</organism>
<dbReference type="EMBL" id="CP042467">
    <property type="protein sequence ID" value="QED28787.1"/>
    <property type="molecule type" value="Genomic_DNA"/>
</dbReference>
<gene>
    <name evidence="7 9" type="primary">rpsH</name>
    <name evidence="9" type="ORF">FRD01_16385</name>
</gene>
<protein>
    <recommendedName>
        <fullName evidence="6 7">Small ribosomal subunit protein uS8</fullName>
    </recommendedName>
</protein>
<keyword evidence="2 7" id="KW-0699">rRNA-binding</keyword>
<dbReference type="Gene3D" id="3.30.1370.30">
    <property type="match status" value="1"/>
</dbReference>
<dbReference type="FunFam" id="3.30.1490.10:FF:000001">
    <property type="entry name" value="30S ribosomal protein S8"/>
    <property type="match status" value="1"/>
</dbReference>
<evidence type="ECO:0000256" key="1">
    <source>
        <dbReference type="ARBA" id="ARBA00006471"/>
    </source>
</evidence>
<dbReference type="Proteomes" id="UP000321595">
    <property type="component" value="Chromosome"/>
</dbReference>
<sequence length="133" mass="14516">MFTTSDPIADFLTRIRNGQQARHASTKIPASKVKFAVAKILEKYGYVGNVERNDEGPQGTIIVELKYDNDHKPLINNIRRISKPSRRVYVGVDEIPSVLNGLGIAILSTSQGVMTGQEAKAANVGGELLCTVY</sequence>
<keyword evidence="10" id="KW-1185">Reference proteome</keyword>
<name>A0A5B8XUH1_9DELT</name>
<dbReference type="InterPro" id="IPR047863">
    <property type="entry name" value="Ribosomal_uS8_CS"/>
</dbReference>
<dbReference type="InterPro" id="IPR035987">
    <property type="entry name" value="Ribosomal_uS8_sf"/>
</dbReference>
<evidence type="ECO:0000256" key="6">
    <source>
        <dbReference type="ARBA" id="ARBA00035258"/>
    </source>
</evidence>
<evidence type="ECO:0000313" key="9">
    <source>
        <dbReference type="EMBL" id="QED28787.1"/>
    </source>
</evidence>
<proteinExistence type="inferred from homology"/>
<dbReference type="OrthoDB" id="9802617at2"/>
<dbReference type="AlphaFoldDB" id="A0A5B8XUH1"/>
<evidence type="ECO:0000256" key="3">
    <source>
        <dbReference type="ARBA" id="ARBA00022884"/>
    </source>
</evidence>
<comment type="similarity">
    <text evidence="1 7 8">Belongs to the universal ribosomal protein uS8 family.</text>
</comment>
<dbReference type="NCBIfam" id="NF001109">
    <property type="entry name" value="PRK00136.1"/>
    <property type="match status" value="1"/>
</dbReference>
<dbReference type="InterPro" id="IPR000630">
    <property type="entry name" value="Ribosomal_uS8"/>
</dbReference>
<comment type="subunit">
    <text evidence="7">Part of the 30S ribosomal subunit. Contacts proteins S5 and S12.</text>
</comment>